<feature type="transmembrane region" description="Helical" evidence="6">
    <location>
        <begin position="267"/>
        <end position="285"/>
    </location>
</feature>
<feature type="transmembrane region" description="Helical" evidence="6">
    <location>
        <begin position="103"/>
        <end position="121"/>
    </location>
</feature>
<dbReference type="PROSITE" id="PS50850">
    <property type="entry name" value="MFS"/>
    <property type="match status" value="1"/>
</dbReference>
<feature type="transmembrane region" description="Helical" evidence="6">
    <location>
        <begin position="75"/>
        <end position="97"/>
    </location>
</feature>
<evidence type="ECO:0000313" key="9">
    <source>
        <dbReference type="Proteomes" id="UP001279012"/>
    </source>
</evidence>
<dbReference type="InterPro" id="IPR036259">
    <property type="entry name" value="MFS_trans_sf"/>
</dbReference>
<dbReference type="GO" id="GO:0022857">
    <property type="term" value="F:transmembrane transporter activity"/>
    <property type="evidence" value="ECO:0007669"/>
    <property type="project" value="InterPro"/>
</dbReference>
<evidence type="ECO:0000256" key="1">
    <source>
        <dbReference type="ARBA" id="ARBA00004651"/>
    </source>
</evidence>
<feature type="domain" description="Major facilitator superfamily (MFS) profile" evidence="7">
    <location>
        <begin position="8"/>
        <end position="379"/>
    </location>
</feature>
<proteinExistence type="predicted"/>
<sequence length="396" mass="42410">MTINLRRMGAIIAFIQFTNALEYMIFNPLFVYMAPTFQVPVSWAGYVSGIYTLASVISGIGAWRLVGKLNPRKFLLVNMALLGALTLMVLATQHFILLLILRFLAGLLGGMTMGVASSLLINAADQEHRARLLATVISAFSLVSIIGMPGMLFLCERFGWQTAPALIGVLCLLALIMIYVGLPKASGGAGSGTKIRITPTMLLFASGNALTQFSPMLLLPILVPLLLGNMRASSEALPWLFFLGGMAGFAATKLSGSLCQRFGGYRLSLAATAVFIISLLMVLWLDGASWLFMITFLGASYSRLVASSAVAIRFPDDNWRAGFTTLQGGVMSFSTALAFMLCSLWLADGEMSQQASTGLIAFSGASALLLPCLLRYQEKILVRNAAERATGGVGEL</sequence>
<dbReference type="Pfam" id="PF07690">
    <property type="entry name" value="MFS_1"/>
    <property type="match status" value="1"/>
</dbReference>
<evidence type="ECO:0000256" key="2">
    <source>
        <dbReference type="ARBA" id="ARBA00022475"/>
    </source>
</evidence>
<keyword evidence="4 6" id="KW-1133">Transmembrane helix</keyword>
<feature type="transmembrane region" description="Helical" evidence="6">
    <location>
        <begin position="202"/>
        <end position="227"/>
    </location>
</feature>
<feature type="transmembrane region" description="Helical" evidence="6">
    <location>
        <begin position="326"/>
        <end position="347"/>
    </location>
</feature>
<dbReference type="AlphaFoldDB" id="A0AAW9DVK2"/>
<dbReference type="GeneID" id="93312115"/>
<keyword evidence="3 6" id="KW-0812">Transmembrane</keyword>
<feature type="transmembrane region" description="Helical" evidence="6">
    <location>
        <begin position="133"/>
        <end position="154"/>
    </location>
</feature>
<evidence type="ECO:0000256" key="4">
    <source>
        <dbReference type="ARBA" id="ARBA00022989"/>
    </source>
</evidence>
<feature type="transmembrane region" description="Helical" evidence="6">
    <location>
        <begin position="12"/>
        <end position="31"/>
    </location>
</feature>
<keyword evidence="2" id="KW-1003">Cell membrane</keyword>
<gene>
    <name evidence="8" type="ORF">SJ059_01055</name>
</gene>
<dbReference type="Proteomes" id="UP001279012">
    <property type="component" value="Unassembled WGS sequence"/>
</dbReference>
<accession>A0AAW9DVK2</accession>
<feature type="transmembrane region" description="Helical" evidence="6">
    <location>
        <begin position="353"/>
        <end position="374"/>
    </location>
</feature>
<dbReference type="RefSeq" id="WP_015366509.1">
    <property type="nucleotide sequence ID" value="NZ_CABHGB010000002.1"/>
</dbReference>
<dbReference type="EMBL" id="JAWZZT010000001">
    <property type="protein sequence ID" value="MDX7013065.1"/>
    <property type="molecule type" value="Genomic_DNA"/>
</dbReference>
<evidence type="ECO:0000256" key="3">
    <source>
        <dbReference type="ARBA" id="ARBA00022692"/>
    </source>
</evidence>
<organism evidence="8 9">
    <name type="scientific">Klebsiella aerogenes</name>
    <name type="common">Enterobacter aerogenes</name>
    <dbReference type="NCBI Taxonomy" id="548"/>
    <lineage>
        <taxon>Bacteria</taxon>
        <taxon>Pseudomonadati</taxon>
        <taxon>Pseudomonadota</taxon>
        <taxon>Gammaproteobacteria</taxon>
        <taxon>Enterobacterales</taxon>
        <taxon>Enterobacteriaceae</taxon>
        <taxon>Klebsiella/Raoultella group</taxon>
        <taxon>Klebsiella</taxon>
    </lineage>
</organism>
<evidence type="ECO:0000259" key="7">
    <source>
        <dbReference type="PROSITE" id="PS50850"/>
    </source>
</evidence>
<feature type="transmembrane region" description="Helical" evidence="6">
    <location>
        <begin position="291"/>
        <end position="314"/>
    </location>
</feature>
<dbReference type="SUPFAM" id="SSF103473">
    <property type="entry name" value="MFS general substrate transporter"/>
    <property type="match status" value="1"/>
</dbReference>
<dbReference type="PANTHER" id="PTHR43124">
    <property type="entry name" value="PURINE EFFLUX PUMP PBUE"/>
    <property type="match status" value="1"/>
</dbReference>
<dbReference type="InterPro" id="IPR011701">
    <property type="entry name" value="MFS"/>
</dbReference>
<protein>
    <submittedName>
        <fullName evidence="8">MFS transporter</fullName>
    </submittedName>
</protein>
<feature type="transmembrane region" description="Helical" evidence="6">
    <location>
        <begin position="43"/>
        <end position="63"/>
    </location>
</feature>
<feature type="transmembrane region" description="Helical" evidence="6">
    <location>
        <begin position="160"/>
        <end position="182"/>
    </location>
</feature>
<comment type="caution">
    <text evidence="8">The sequence shown here is derived from an EMBL/GenBank/DDBJ whole genome shotgun (WGS) entry which is preliminary data.</text>
</comment>
<evidence type="ECO:0000256" key="6">
    <source>
        <dbReference type="SAM" id="Phobius"/>
    </source>
</evidence>
<name>A0AAW9DVK2_KLEAE</name>
<comment type="subcellular location">
    <subcellularLocation>
        <location evidence="1">Cell membrane</location>
        <topology evidence="1">Multi-pass membrane protein</topology>
    </subcellularLocation>
</comment>
<dbReference type="PANTHER" id="PTHR43124:SF3">
    <property type="entry name" value="CHLORAMPHENICOL EFFLUX PUMP RV0191"/>
    <property type="match status" value="1"/>
</dbReference>
<dbReference type="InterPro" id="IPR050189">
    <property type="entry name" value="MFS_Efflux_Transporters"/>
</dbReference>
<reference evidence="8" key="1">
    <citation type="submission" date="2023-11" db="EMBL/GenBank/DDBJ databases">
        <title>Detection of rare carbapenemases in Enterobacterales - comparison of two colorimetric and two CIM-based carbapenemase assays.</title>
        <authorList>
            <person name="Schaffarczyk L."/>
            <person name="Noster J."/>
            <person name="Stelzer Y."/>
            <person name="Sattler J."/>
            <person name="Gatermann S."/>
            <person name="Hamprecht A."/>
        </authorList>
    </citation>
    <scope>NUCLEOTIDE SEQUENCE</scope>
    <source>
        <strain evidence="8">CIM-Cont-037</strain>
    </source>
</reference>
<evidence type="ECO:0000313" key="8">
    <source>
        <dbReference type="EMBL" id="MDX7013065.1"/>
    </source>
</evidence>
<keyword evidence="5 6" id="KW-0472">Membrane</keyword>
<dbReference type="Gene3D" id="1.20.1250.20">
    <property type="entry name" value="MFS general substrate transporter like domains"/>
    <property type="match status" value="1"/>
</dbReference>
<evidence type="ECO:0000256" key="5">
    <source>
        <dbReference type="ARBA" id="ARBA00023136"/>
    </source>
</evidence>
<dbReference type="GO" id="GO:0005886">
    <property type="term" value="C:plasma membrane"/>
    <property type="evidence" value="ECO:0007669"/>
    <property type="project" value="UniProtKB-SubCell"/>
</dbReference>
<dbReference type="InterPro" id="IPR020846">
    <property type="entry name" value="MFS_dom"/>
</dbReference>
<feature type="transmembrane region" description="Helical" evidence="6">
    <location>
        <begin position="239"/>
        <end position="255"/>
    </location>
</feature>